<gene>
    <name evidence="3" type="ORF">HGA10_20965</name>
</gene>
<comment type="caution">
    <text evidence="3">The sequence shown here is derived from an EMBL/GenBank/DDBJ whole genome shotgun (WGS) entry which is preliminary data.</text>
</comment>
<dbReference type="SUPFAM" id="SSF54909">
    <property type="entry name" value="Dimeric alpha+beta barrel"/>
    <property type="match status" value="1"/>
</dbReference>
<evidence type="ECO:0000313" key="4">
    <source>
        <dbReference type="Proteomes" id="UP000572007"/>
    </source>
</evidence>
<reference evidence="3 4" key="1">
    <citation type="submission" date="2020-04" db="EMBL/GenBank/DDBJ databases">
        <title>MicrobeNet Type strains.</title>
        <authorList>
            <person name="Nicholson A.C."/>
        </authorList>
    </citation>
    <scope>NUCLEOTIDE SEQUENCE [LARGE SCALE GENOMIC DNA]</scope>
    <source>
        <strain evidence="3 4">DSM 44960</strain>
    </source>
</reference>
<accession>A0A846WAR5</accession>
<dbReference type="PANTHER" id="PTHR37828">
    <property type="entry name" value="GSR2449 PROTEIN"/>
    <property type="match status" value="1"/>
</dbReference>
<dbReference type="Gene3D" id="3.30.70.1060">
    <property type="entry name" value="Dimeric alpha+beta barrel"/>
    <property type="match status" value="1"/>
</dbReference>
<sequence length="89" mass="9556">MSVAKYLVMARRTPGFDASVIEPHREFLRDLLAKGQLQESGGFSDGTGGAYVVLAENLDAATAIVHSDPLHTMGVSELTIHEWTITVSA</sequence>
<protein>
    <recommendedName>
        <fullName evidence="2">YCII-related domain-containing protein</fullName>
    </recommendedName>
</protein>
<evidence type="ECO:0000256" key="1">
    <source>
        <dbReference type="ARBA" id="ARBA00007689"/>
    </source>
</evidence>
<keyword evidence="4" id="KW-1185">Reference proteome</keyword>
<dbReference type="Pfam" id="PF03795">
    <property type="entry name" value="YCII"/>
    <property type="match status" value="1"/>
</dbReference>
<dbReference type="PANTHER" id="PTHR37828:SF1">
    <property type="entry name" value="YCII-RELATED DOMAIN-CONTAINING PROTEIN"/>
    <property type="match status" value="1"/>
</dbReference>
<dbReference type="Proteomes" id="UP000572007">
    <property type="component" value="Unassembled WGS sequence"/>
</dbReference>
<feature type="domain" description="YCII-related" evidence="2">
    <location>
        <begin position="5"/>
        <end position="84"/>
    </location>
</feature>
<dbReference type="EMBL" id="JAAXOM010000005">
    <property type="protein sequence ID" value="NKX89764.1"/>
    <property type="molecule type" value="Genomic_DNA"/>
</dbReference>
<dbReference type="InterPro" id="IPR005545">
    <property type="entry name" value="YCII"/>
</dbReference>
<evidence type="ECO:0000259" key="2">
    <source>
        <dbReference type="Pfam" id="PF03795"/>
    </source>
</evidence>
<comment type="similarity">
    <text evidence="1">Belongs to the YciI family.</text>
</comment>
<dbReference type="InterPro" id="IPR011008">
    <property type="entry name" value="Dimeric_a/b-barrel"/>
</dbReference>
<evidence type="ECO:0000313" key="3">
    <source>
        <dbReference type="EMBL" id="NKX89764.1"/>
    </source>
</evidence>
<organism evidence="3 4">
    <name type="scientific">Nocardia coubleae</name>
    <dbReference type="NCBI Taxonomy" id="356147"/>
    <lineage>
        <taxon>Bacteria</taxon>
        <taxon>Bacillati</taxon>
        <taxon>Actinomycetota</taxon>
        <taxon>Actinomycetes</taxon>
        <taxon>Mycobacteriales</taxon>
        <taxon>Nocardiaceae</taxon>
        <taxon>Nocardia</taxon>
    </lineage>
</organism>
<dbReference type="AlphaFoldDB" id="A0A846WAR5"/>
<name>A0A846WAR5_9NOCA</name>
<proteinExistence type="inferred from homology"/>